<dbReference type="InterPro" id="IPR034746">
    <property type="entry name" value="POTRA"/>
</dbReference>
<dbReference type="InterPro" id="IPR005548">
    <property type="entry name" value="Cell_div_FtsQ/DivIB_C"/>
</dbReference>
<protein>
    <submittedName>
        <fullName evidence="10">Cell division protein DivIB</fullName>
    </submittedName>
</protein>
<dbReference type="RefSeq" id="WP_061857351.1">
    <property type="nucleotide sequence ID" value="NZ_LTBB01000002.1"/>
</dbReference>
<evidence type="ECO:0000256" key="4">
    <source>
        <dbReference type="ARBA" id="ARBA00022692"/>
    </source>
</evidence>
<keyword evidence="2" id="KW-1003">Cell membrane</keyword>
<keyword evidence="6 8" id="KW-0472">Membrane</keyword>
<feature type="transmembrane region" description="Helical" evidence="8">
    <location>
        <begin position="32"/>
        <end position="53"/>
    </location>
</feature>
<organism evidence="10 11">
    <name type="scientific">Clostridium colicanis DSM 13634</name>
    <dbReference type="NCBI Taxonomy" id="1121305"/>
    <lineage>
        <taxon>Bacteria</taxon>
        <taxon>Bacillati</taxon>
        <taxon>Bacillota</taxon>
        <taxon>Clostridia</taxon>
        <taxon>Eubacteriales</taxon>
        <taxon>Clostridiaceae</taxon>
        <taxon>Clostridium</taxon>
    </lineage>
</organism>
<comment type="subcellular location">
    <subcellularLocation>
        <location evidence="1">Membrane</location>
    </subcellularLocation>
</comment>
<dbReference type="Pfam" id="PF03799">
    <property type="entry name" value="FtsQ_DivIB_C"/>
    <property type="match status" value="1"/>
</dbReference>
<dbReference type="InterPro" id="IPR050487">
    <property type="entry name" value="FtsQ_DivIB"/>
</dbReference>
<evidence type="ECO:0000313" key="10">
    <source>
        <dbReference type="EMBL" id="KYH29779.1"/>
    </source>
</evidence>
<dbReference type="PANTHER" id="PTHR37820:SF1">
    <property type="entry name" value="CELL DIVISION PROTEIN FTSQ"/>
    <property type="match status" value="1"/>
</dbReference>
<keyword evidence="7" id="KW-0131">Cell cycle</keyword>
<reference evidence="10 11" key="1">
    <citation type="submission" date="2016-02" db="EMBL/GenBank/DDBJ databases">
        <title>Genome sequence of Clostridium colicanis DSM 13634.</title>
        <authorList>
            <person name="Poehlein A."/>
            <person name="Daniel R."/>
        </authorList>
    </citation>
    <scope>NUCLEOTIDE SEQUENCE [LARGE SCALE GENOMIC DNA]</scope>
    <source>
        <strain evidence="10 11">DSM 13634</strain>
    </source>
</reference>
<comment type="caution">
    <text evidence="10">The sequence shown here is derived from an EMBL/GenBank/DDBJ whole genome shotgun (WGS) entry which is preliminary data.</text>
</comment>
<dbReference type="Gene3D" id="3.10.20.310">
    <property type="entry name" value="membrane protein fhac"/>
    <property type="match status" value="1"/>
</dbReference>
<dbReference type="GO" id="GO:0051301">
    <property type="term" value="P:cell division"/>
    <property type="evidence" value="ECO:0007669"/>
    <property type="project" value="UniProtKB-KW"/>
</dbReference>
<keyword evidence="3 10" id="KW-0132">Cell division</keyword>
<gene>
    <name evidence="10" type="primary">divIB</name>
    <name evidence="10" type="ORF">CLCOL_04170</name>
</gene>
<dbReference type="AlphaFoldDB" id="A0A151AQ62"/>
<evidence type="ECO:0000256" key="3">
    <source>
        <dbReference type="ARBA" id="ARBA00022618"/>
    </source>
</evidence>
<feature type="domain" description="POTRA" evidence="9">
    <location>
        <begin position="53"/>
        <end position="121"/>
    </location>
</feature>
<evidence type="ECO:0000256" key="7">
    <source>
        <dbReference type="ARBA" id="ARBA00023306"/>
    </source>
</evidence>
<dbReference type="STRING" id="1121305.CLCOL_04170"/>
<evidence type="ECO:0000256" key="1">
    <source>
        <dbReference type="ARBA" id="ARBA00004370"/>
    </source>
</evidence>
<evidence type="ECO:0000256" key="2">
    <source>
        <dbReference type="ARBA" id="ARBA00022475"/>
    </source>
</evidence>
<keyword evidence="5 8" id="KW-1133">Transmembrane helix</keyword>
<evidence type="ECO:0000259" key="9">
    <source>
        <dbReference type="PROSITE" id="PS51779"/>
    </source>
</evidence>
<name>A0A151AQ62_9CLOT</name>
<dbReference type="PROSITE" id="PS51779">
    <property type="entry name" value="POTRA"/>
    <property type="match status" value="1"/>
</dbReference>
<proteinExistence type="predicted"/>
<dbReference type="PATRIC" id="fig|1121305.3.peg.419"/>
<sequence>MKNSLISENNFQNKYKNELIEKRRKRKKIKRCILLSVLLIAISITLCLKLPYFNINTIDVENNRNITSDEIIKLSNIEIGKNIFYINLKRSKTNIMKNSYILDVNIRRQLPNKIKIYVEERTAVFYIKKGEKYLVVDDSGVILEEKQTINGMKLIRLDGFDKDDYKVGEVIKAQDTRKIKIITEITELIKNLKEGIPEPSIVDLTDLTDIRICYGDMIIKLGTSDNMEKKYNMAINILMYNKLINKKGYIDVSYKGDPVFFVES</sequence>
<dbReference type="EMBL" id="LTBB01000002">
    <property type="protein sequence ID" value="KYH29779.1"/>
    <property type="molecule type" value="Genomic_DNA"/>
</dbReference>
<dbReference type="Pfam" id="PF08478">
    <property type="entry name" value="POTRA_1"/>
    <property type="match status" value="1"/>
</dbReference>
<dbReference type="PANTHER" id="PTHR37820">
    <property type="entry name" value="CELL DIVISION PROTEIN DIVIB"/>
    <property type="match status" value="1"/>
</dbReference>
<dbReference type="GO" id="GO:0005886">
    <property type="term" value="C:plasma membrane"/>
    <property type="evidence" value="ECO:0007669"/>
    <property type="project" value="TreeGrafter"/>
</dbReference>
<evidence type="ECO:0000256" key="8">
    <source>
        <dbReference type="SAM" id="Phobius"/>
    </source>
</evidence>
<dbReference type="InterPro" id="IPR013685">
    <property type="entry name" value="POTRA_FtsQ_type"/>
</dbReference>
<dbReference type="Proteomes" id="UP000075374">
    <property type="component" value="Unassembled WGS sequence"/>
</dbReference>
<keyword evidence="4 8" id="KW-0812">Transmembrane</keyword>
<evidence type="ECO:0000256" key="5">
    <source>
        <dbReference type="ARBA" id="ARBA00022989"/>
    </source>
</evidence>
<evidence type="ECO:0000256" key="6">
    <source>
        <dbReference type="ARBA" id="ARBA00023136"/>
    </source>
</evidence>
<keyword evidence="11" id="KW-1185">Reference proteome</keyword>
<evidence type="ECO:0000313" key="11">
    <source>
        <dbReference type="Proteomes" id="UP000075374"/>
    </source>
</evidence>
<accession>A0A151AQ62</accession>